<name>E3D7F7_GARV3</name>
<organism evidence="1 2">
    <name type="scientific">Gardnerella vaginalis (strain ATCC 14019 / 317)</name>
    <dbReference type="NCBI Taxonomy" id="525284"/>
    <lineage>
        <taxon>Bacteria</taxon>
        <taxon>Bacillati</taxon>
        <taxon>Actinomycetota</taxon>
        <taxon>Actinomycetes</taxon>
        <taxon>Bifidobacteriales</taxon>
        <taxon>Bifidobacteriaceae</taxon>
        <taxon>Gardnerella</taxon>
    </lineage>
</organism>
<sequence length="72" mass="8543">MLPPCFSDQCNFTPTNQLFTILTKNKDVRQLNHYQYKTKNTAAQNKKLQKSYLQQCSVKKYSNQNLWWGLLV</sequence>
<evidence type="ECO:0000313" key="1">
    <source>
        <dbReference type="EMBL" id="ADP38188.1"/>
    </source>
</evidence>
<protein>
    <submittedName>
        <fullName evidence="1">Uncharacterized protein</fullName>
    </submittedName>
</protein>
<dbReference type="HOGENOM" id="CLU_2716656_0_0_11"/>
<reference evidence="1 2" key="1">
    <citation type="journal article" date="2010" name="PLoS ONE">
        <title>Comparative genomics of Gardnerella vaginalis strains reveals substantial differences in metabolic and virulence potential.</title>
        <authorList>
            <person name="Yeoman C.J."/>
            <person name="Yildirim S."/>
            <person name="Thomas S.M."/>
            <person name="Durkin A.S."/>
            <person name="Torralba M."/>
            <person name="Sutton G."/>
            <person name="Buhay C.J."/>
            <person name="Ding Y."/>
            <person name="Dugan-Rocha S.P."/>
            <person name="Muzny D.M."/>
            <person name="Qin X."/>
            <person name="Gibbs R.A."/>
            <person name="Leigh S.R."/>
            <person name="Stumpf R."/>
            <person name="White B.A."/>
            <person name="Highlander S.K."/>
            <person name="Nelson K.E."/>
            <person name="Wilson B.A."/>
        </authorList>
    </citation>
    <scope>NUCLEOTIDE SEQUENCE [LARGE SCALE GENOMIC DNA]</scope>
    <source>
        <strain evidence="2">ATCC 14019 / 317</strain>
    </source>
</reference>
<accession>E3D7F7</accession>
<proteinExistence type="predicted"/>
<dbReference type="Proteomes" id="UP000001453">
    <property type="component" value="Chromosome"/>
</dbReference>
<gene>
    <name evidence="1" type="ordered locus">HMPREF0421_20102</name>
</gene>
<dbReference type="EMBL" id="CP002104">
    <property type="protein sequence ID" value="ADP38188.1"/>
    <property type="molecule type" value="Genomic_DNA"/>
</dbReference>
<evidence type="ECO:0000313" key="2">
    <source>
        <dbReference type="Proteomes" id="UP000001453"/>
    </source>
</evidence>
<dbReference type="AlphaFoldDB" id="E3D7F7"/>
<dbReference type="KEGG" id="gvg:HMPREF0421_20102"/>